<accession>A0A5M3ZAR5</accession>
<evidence type="ECO:0000256" key="3">
    <source>
        <dbReference type="ARBA" id="ARBA00022525"/>
    </source>
</evidence>
<dbReference type="InterPro" id="IPR049892">
    <property type="entry name" value="AA9"/>
</dbReference>
<keyword evidence="3 5" id="KW-0964">Secreted</keyword>
<protein>
    <recommendedName>
        <fullName evidence="5">AA9 family lytic polysaccharide monooxygenase</fullName>
        <ecNumber evidence="5">1.14.99.56</ecNumber>
    </recommendedName>
    <alternativeName>
        <fullName evidence="5">Endo-beta-1,4-glucanase</fullName>
    </alternativeName>
    <alternativeName>
        <fullName evidence="5">Glycosyl hydrolase 61 family protein</fullName>
    </alternativeName>
</protein>
<evidence type="ECO:0000259" key="6">
    <source>
        <dbReference type="Pfam" id="PF03443"/>
    </source>
</evidence>
<dbReference type="Gene3D" id="2.70.50.70">
    <property type="match status" value="1"/>
</dbReference>
<keyword evidence="4 5" id="KW-1015">Disulfide bond</keyword>
<reference evidence="7 8" key="1">
    <citation type="submission" date="2020-01" db="EMBL/GenBank/DDBJ databases">
        <title>Aspergillus terreus IFO 6365 whole genome shotgun sequence.</title>
        <authorList>
            <person name="Kanamasa S."/>
            <person name="Takahashi H."/>
        </authorList>
    </citation>
    <scope>NUCLEOTIDE SEQUENCE [LARGE SCALE GENOMIC DNA]</scope>
    <source>
        <strain evidence="7 8">IFO 6365</strain>
    </source>
</reference>
<comment type="domain">
    <text evidence="5">Has a modular structure: an endo-beta-1,4-glucanase catalytic module at the N-terminus, a linker rich in serines and threonines, and a C-terminal carbohydrate-binding module (CBM).</text>
</comment>
<dbReference type="Pfam" id="PF03443">
    <property type="entry name" value="AA9"/>
    <property type="match status" value="1"/>
</dbReference>
<keyword evidence="5" id="KW-0119">Carbohydrate metabolism</keyword>
<comment type="caution">
    <text evidence="7">The sequence shown here is derived from an EMBL/GenBank/DDBJ whole genome shotgun (WGS) entry which is preliminary data.</text>
</comment>
<evidence type="ECO:0000256" key="1">
    <source>
        <dbReference type="ARBA" id="ARBA00001973"/>
    </source>
</evidence>
<evidence type="ECO:0000256" key="5">
    <source>
        <dbReference type="RuleBase" id="RU368122"/>
    </source>
</evidence>
<dbReference type="GO" id="GO:0008810">
    <property type="term" value="F:cellulase activity"/>
    <property type="evidence" value="ECO:0007669"/>
    <property type="project" value="UniProtKB-UniRule"/>
</dbReference>
<dbReference type="PANTHER" id="PTHR33353">
    <property type="entry name" value="PUTATIVE (AFU_ORTHOLOGUE AFUA_1G12560)-RELATED"/>
    <property type="match status" value="1"/>
</dbReference>
<keyword evidence="5" id="KW-0136">Cellulose degradation</keyword>
<dbReference type="GO" id="GO:0030245">
    <property type="term" value="P:cellulose catabolic process"/>
    <property type="evidence" value="ECO:0007669"/>
    <property type="project" value="UniProtKB-UniRule"/>
</dbReference>
<dbReference type="EMBL" id="BLJY01000012">
    <property type="protein sequence ID" value="GFF20396.1"/>
    <property type="molecule type" value="Genomic_DNA"/>
</dbReference>
<dbReference type="GO" id="GO:0005576">
    <property type="term" value="C:extracellular region"/>
    <property type="evidence" value="ECO:0007669"/>
    <property type="project" value="UniProtKB-SubCell"/>
</dbReference>
<dbReference type="PANTHER" id="PTHR33353:SF2">
    <property type="entry name" value="ENDO-BETA-1,4-GLUCANASE D"/>
    <property type="match status" value="1"/>
</dbReference>
<keyword evidence="8" id="KW-1185">Reference proteome</keyword>
<dbReference type="GO" id="GO:0030248">
    <property type="term" value="F:cellulose binding"/>
    <property type="evidence" value="ECO:0007669"/>
    <property type="project" value="UniProtKB-UniRule"/>
</dbReference>
<feature type="domain" description="Auxiliary Activity family 9 catalytic" evidence="6">
    <location>
        <begin position="17"/>
        <end position="223"/>
    </location>
</feature>
<organism evidence="7 8">
    <name type="scientific">Aspergillus terreus</name>
    <dbReference type="NCBI Taxonomy" id="33178"/>
    <lineage>
        <taxon>Eukaryota</taxon>
        <taxon>Fungi</taxon>
        <taxon>Dikarya</taxon>
        <taxon>Ascomycota</taxon>
        <taxon>Pezizomycotina</taxon>
        <taxon>Eurotiomycetes</taxon>
        <taxon>Eurotiomycetidae</taxon>
        <taxon>Eurotiales</taxon>
        <taxon>Aspergillaceae</taxon>
        <taxon>Aspergillus</taxon>
        <taxon>Aspergillus subgen. Circumdati</taxon>
    </lineage>
</organism>
<dbReference type="AlphaFoldDB" id="A0A5M3ZAR5"/>
<sequence length="238" mass="25604">MKYALALASLVAAVSAHYTFDVLVVDGQETSSWQYIRENTRAEKYMPTKFINSPSITPLDSDFTCNEGANTNAGKTEVATVAAGSELAMKLAYGARIQHPGPAQVYMSKAPGNVKDYDGSGDWFKIYQDTVCTPGVELTEGGWCSWDKDRISFTIPSSTPPGQYLVRAEHIALHGAHAGEAEFYYSCAQVEVTGSGSGEPSPVVKIPGVYAQDDEAVNFSVWGATDYPLIPGPEVWSG</sequence>
<evidence type="ECO:0000256" key="4">
    <source>
        <dbReference type="ARBA" id="ARBA00023157"/>
    </source>
</evidence>
<evidence type="ECO:0000256" key="2">
    <source>
        <dbReference type="ARBA" id="ARBA00004613"/>
    </source>
</evidence>
<comment type="cofactor">
    <cofactor evidence="1">
        <name>Cu(2+)</name>
        <dbReference type="ChEBI" id="CHEBI:29036"/>
    </cofactor>
</comment>
<evidence type="ECO:0000313" key="8">
    <source>
        <dbReference type="Proteomes" id="UP000452235"/>
    </source>
</evidence>
<keyword evidence="5" id="KW-0624">Polysaccharide degradation</keyword>
<dbReference type="CDD" id="cd21175">
    <property type="entry name" value="LPMO_AA9"/>
    <property type="match status" value="1"/>
</dbReference>
<evidence type="ECO:0000313" key="7">
    <source>
        <dbReference type="EMBL" id="GFF20396.1"/>
    </source>
</evidence>
<dbReference type="VEuPathDB" id="FungiDB:ATEG_08113"/>
<dbReference type="InterPro" id="IPR005103">
    <property type="entry name" value="AA9_LPMO"/>
</dbReference>
<gene>
    <name evidence="7" type="ORF">ATEIFO6365_0012015200</name>
</gene>
<dbReference type="OrthoDB" id="3496539at2759"/>
<proteinExistence type="predicted"/>
<dbReference type="EC" id="1.14.99.56" evidence="5"/>
<name>A0A5M3ZAR5_ASPTE</name>
<comment type="catalytic activity">
    <reaction evidence="5">
        <text>[(1-&gt;4)-beta-D-glucosyl]n+m + reduced acceptor + O2 = 4-dehydro-beta-D-glucosyl-[(1-&gt;4)-beta-D-glucosyl]n-1 + [(1-&gt;4)-beta-D-glucosyl]m + acceptor + H2O.</text>
        <dbReference type="EC" id="1.14.99.56"/>
    </reaction>
</comment>
<comment type="subcellular location">
    <subcellularLocation>
        <location evidence="2 5">Secreted</location>
    </subcellularLocation>
</comment>
<dbReference type="Proteomes" id="UP000452235">
    <property type="component" value="Unassembled WGS sequence"/>
</dbReference>
<comment type="function">
    <text evidence="5">Lytic polysaccharide monooxygenase (LMPO) that depolymerizes crystalline and amorphous polysaccharides via the oxidation of scissile alpha- or beta-(1-4)-glycosidic bonds, yielding C1 and/or C4 oxidation products. Catalysis by LPMOs requires the reduction of the active-site copper from Cu(II) to Cu(I) by a reducing agent and H(2)O(2) or O(2) as a cosubstrate.</text>
</comment>